<dbReference type="PANTHER" id="PTHR32552:SF81">
    <property type="entry name" value="TONB-DEPENDENT OUTER MEMBRANE RECEPTOR"/>
    <property type="match status" value="1"/>
</dbReference>
<name>A0ABW3C5G5_SPHXN</name>
<comment type="subcellular location">
    <subcellularLocation>
        <location evidence="1 12">Cell outer membrane</location>
        <topology evidence="1 12">Multi-pass membrane protein</topology>
    </subcellularLocation>
</comment>
<protein>
    <submittedName>
        <fullName evidence="18">TonB-dependent receptor</fullName>
    </submittedName>
</protein>
<comment type="similarity">
    <text evidence="12 14">Belongs to the TonB-dependent receptor family.</text>
</comment>
<evidence type="ECO:0000256" key="10">
    <source>
        <dbReference type="ARBA" id="ARBA00023136"/>
    </source>
</evidence>
<keyword evidence="4" id="KW-0410">Iron transport</keyword>
<evidence type="ECO:0000256" key="7">
    <source>
        <dbReference type="ARBA" id="ARBA00023004"/>
    </source>
</evidence>
<evidence type="ECO:0000256" key="15">
    <source>
        <dbReference type="SAM" id="SignalP"/>
    </source>
</evidence>
<dbReference type="Proteomes" id="UP001597124">
    <property type="component" value="Unassembled WGS sequence"/>
</dbReference>
<evidence type="ECO:0000256" key="13">
    <source>
        <dbReference type="PROSITE-ProRule" id="PRU10144"/>
    </source>
</evidence>
<dbReference type="PANTHER" id="PTHR32552">
    <property type="entry name" value="FERRICHROME IRON RECEPTOR-RELATED"/>
    <property type="match status" value="1"/>
</dbReference>
<gene>
    <name evidence="18" type="ORF">ACFQ00_13630</name>
</gene>
<keyword evidence="8" id="KW-0406">Ion transport</keyword>
<evidence type="ECO:0000256" key="9">
    <source>
        <dbReference type="ARBA" id="ARBA00023077"/>
    </source>
</evidence>
<evidence type="ECO:0000259" key="17">
    <source>
        <dbReference type="Pfam" id="PF07715"/>
    </source>
</evidence>
<evidence type="ECO:0000259" key="16">
    <source>
        <dbReference type="Pfam" id="PF00593"/>
    </source>
</evidence>
<keyword evidence="19" id="KW-1185">Reference proteome</keyword>
<keyword evidence="11 12" id="KW-0998">Cell outer membrane</keyword>
<organism evidence="18 19">
    <name type="scientific">Sphingosinicella xenopeptidilytica</name>
    <dbReference type="NCBI Taxonomy" id="364098"/>
    <lineage>
        <taxon>Bacteria</taxon>
        <taxon>Pseudomonadati</taxon>
        <taxon>Pseudomonadota</taxon>
        <taxon>Alphaproteobacteria</taxon>
        <taxon>Sphingomonadales</taxon>
        <taxon>Sphingosinicellaceae</taxon>
        <taxon>Sphingosinicella</taxon>
    </lineage>
</organism>
<evidence type="ECO:0000256" key="3">
    <source>
        <dbReference type="ARBA" id="ARBA00022452"/>
    </source>
</evidence>
<keyword evidence="9 14" id="KW-0798">TonB box</keyword>
<evidence type="ECO:0000256" key="14">
    <source>
        <dbReference type="RuleBase" id="RU003357"/>
    </source>
</evidence>
<dbReference type="Gene3D" id="2.40.170.20">
    <property type="entry name" value="TonB-dependent receptor, beta-barrel domain"/>
    <property type="match status" value="1"/>
</dbReference>
<keyword evidence="18" id="KW-0675">Receptor</keyword>
<evidence type="ECO:0000256" key="11">
    <source>
        <dbReference type="ARBA" id="ARBA00023237"/>
    </source>
</evidence>
<comment type="caution">
    <text evidence="18">The sequence shown here is derived from an EMBL/GenBank/DDBJ whole genome shotgun (WGS) entry which is preliminary data.</text>
</comment>
<feature type="signal peptide" evidence="15">
    <location>
        <begin position="1"/>
        <end position="32"/>
    </location>
</feature>
<evidence type="ECO:0000256" key="1">
    <source>
        <dbReference type="ARBA" id="ARBA00004571"/>
    </source>
</evidence>
<keyword evidence="5 12" id="KW-0812">Transmembrane</keyword>
<keyword evidence="3 12" id="KW-1134">Transmembrane beta strand</keyword>
<dbReference type="CDD" id="cd01347">
    <property type="entry name" value="ligand_gated_channel"/>
    <property type="match status" value="1"/>
</dbReference>
<feature type="domain" description="TonB-dependent receptor-like beta-barrel" evidence="16">
    <location>
        <begin position="269"/>
        <end position="716"/>
    </location>
</feature>
<proteinExistence type="inferred from homology"/>
<evidence type="ECO:0000313" key="18">
    <source>
        <dbReference type="EMBL" id="MFD0849372.1"/>
    </source>
</evidence>
<dbReference type="Pfam" id="PF00593">
    <property type="entry name" value="TonB_dep_Rec_b-barrel"/>
    <property type="match status" value="1"/>
</dbReference>
<dbReference type="PROSITE" id="PS01156">
    <property type="entry name" value="TONB_DEPENDENT_REC_2"/>
    <property type="match status" value="1"/>
</dbReference>
<dbReference type="InterPro" id="IPR000531">
    <property type="entry name" value="Beta-barrel_TonB"/>
</dbReference>
<evidence type="ECO:0000256" key="8">
    <source>
        <dbReference type="ARBA" id="ARBA00023065"/>
    </source>
</evidence>
<evidence type="ECO:0000256" key="4">
    <source>
        <dbReference type="ARBA" id="ARBA00022496"/>
    </source>
</evidence>
<keyword evidence="7" id="KW-0408">Iron</keyword>
<dbReference type="SUPFAM" id="SSF56935">
    <property type="entry name" value="Porins"/>
    <property type="match status" value="1"/>
</dbReference>
<dbReference type="InterPro" id="IPR012910">
    <property type="entry name" value="Plug_dom"/>
</dbReference>
<evidence type="ECO:0000256" key="12">
    <source>
        <dbReference type="PROSITE-ProRule" id="PRU01360"/>
    </source>
</evidence>
<keyword evidence="2 12" id="KW-0813">Transport</keyword>
<dbReference type="PROSITE" id="PS52016">
    <property type="entry name" value="TONB_DEPENDENT_REC_3"/>
    <property type="match status" value="1"/>
</dbReference>
<evidence type="ECO:0000256" key="6">
    <source>
        <dbReference type="ARBA" id="ARBA00022729"/>
    </source>
</evidence>
<feature type="domain" description="TonB-dependent receptor plug" evidence="17">
    <location>
        <begin position="57"/>
        <end position="162"/>
    </location>
</feature>
<keyword evidence="10 12" id="KW-0472">Membrane</keyword>
<dbReference type="EMBL" id="JBHTIK010000008">
    <property type="protein sequence ID" value="MFD0849372.1"/>
    <property type="molecule type" value="Genomic_DNA"/>
</dbReference>
<evidence type="ECO:0000313" key="19">
    <source>
        <dbReference type="Proteomes" id="UP001597124"/>
    </source>
</evidence>
<feature type="short sequence motif" description="TonB C-terminal box" evidence="13">
    <location>
        <begin position="737"/>
        <end position="754"/>
    </location>
</feature>
<dbReference type="InterPro" id="IPR036942">
    <property type="entry name" value="Beta-barrel_TonB_sf"/>
</dbReference>
<sequence>MKTGTMPSLLKSAGYAALLVGGALSVSGQSFAQTNDTVDTVGLEDIVITAQRRESSLQATAMAVASLSGDDLAQRSIADIEALGQLSPSMNVAFYQGEAQIFIRGIGYAGVIGGTDSSTALHVNGVYLSRSSAAVPGFFDVERVETVRGPQGTLYGRNATGGSVNVISKMPTDEFSMDASLLVGNYDRYQVFAAASGPIVEDKLRVRAAVQLEDRDGYTVVTRPGGSKDRIEDKSDITARLTLDYKASDTLDFLLIGDYYRADDSAIVWFYNGPGAANNPFYRDYLADNGGALPAPGSRHISSDITPFNKLEIWGVSLKGTLQLGDYTLTSLTAYKKTNPYNFNDTDLTTVNAFTQLKEEDHRQWSQEFQLVSPDTGNFSWILGLYYFHEKNDIRNEYFLNHVDALFGFPDDPECCLLRLNGSTKTDAFAVFGEAEYGLTDRLKLVLGGRYSTEKRDGSNDLVFVDFLTPALDNVAPFDAKTFNAFTPKVGLNFQANDEVLVYASASRGFKSGGFNAGSYQNTPFDPEKIWAYEAGIKSDLFDRRLRMNLSAFYYDYTDLQVLDVEGQNTILRNAAKSVIKGVELEGKALLTPEFEIDFGATYLDGAFKDTCLADPKYPLPAPEPGCTAPNQRNLDGSPLPRAPKFKMVLGAQYTADLGDAGRVILRGDYSLQSRQYFNAFKIEEMSQKKFGWLKARVTYVAPSETWKIAAFVDNITNEKVKTSMTYWADLADGITASVLAPPRTYGVQASLSF</sequence>
<accession>A0ABW3C5G5</accession>
<reference evidence="19" key="1">
    <citation type="journal article" date="2019" name="Int. J. Syst. Evol. Microbiol.">
        <title>The Global Catalogue of Microorganisms (GCM) 10K type strain sequencing project: providing services to taxonomists for standard genome sequencing and annotation.</title>
        <authorList>
            <consortium name="The Broad Institute Genomics Platform"/>
            <consortium name="The Broad Institute Genome Sequencing Center for Infectious Disease"/>
            <person name="Wu L."/>
            <person name="Ma J."/>
        </authorList>
    </citation>
    <scope>NUCLEOTIDE SEQUENCE [LARGE SCALE GENOMIC DNA]</scope>
    <source>
        <strain evidence="19">CCUG 52537</strain>
    </source>
</reference>
<feature type="chain" id="PRO_5046282037" evidence="15">
    <location>
        <begin position="33"/>
        <end position="754"/>
    </location>
</feature>
<dbReference type="InterPro" id="IPR010917">
    <property type="entry name" value="TonB_rcpt_CS"/>
</dbReference>
<dbReference type="Pfam" id="PF07715">
    <property type="entry name" value="Plug"/>
    <property type="match status" value="1"/>
</dbReference>
<dbReference type="RefSeq" id="WP_381491816.1">
    <property type="nucleotide sequence ID" value="NZ_JBHTIK010000008.1"/>
</dbReference>
<evidence type="ECO:0000256" key="5">
    <source>
        <dbReference type="ARBA" id="ARBA00022692"/>
    </source>
</evidence>
<dbReference type="InterPro" id="IPR039426">
    <property type="entry name" value="TonB-dep_rcpt-like"/>
</dbReference>
<evidence type="ECO:0000256" key="2">
    <source>
        <dbReference type="ARBA" id="ARBA00022448"/>
    </source>
</evidence>
<keyword evidence="6 15" id="KW-0732">Signal</keyword>